<keyword evidence="1" id="KW-0175">Coiled coil</keyword>
<comment type="caution">
    <text evidence="2">The sequence shown here is derived from an EMBL/GenBank/DDBJ whole genome shotgun (WGS) entry which is preliminary data.</text>
</comment>
<dbReference type="NCBIfam" id="TIGR02268">
    <property type="entry name" value="Myxococcus xanthus paralogous family TIGR02268"/>
    <property type="match status" value="1"/>
</dbReference>
<reference evidence="2 3" key="1">
    <citation type="submission" date="2020-05" db="EMBL/GenBank/DDBJ databases">
        <authorList>
            <person name="Whitworth D."/>
        </authorList>
    </citation>
    <scope>NUCLEOTIDE SEQUENCE [LARGE SCALE GENOMIC DNA]</scope>
    <source>
        <strain evidence="2 3">AM005</strain>
    </source>
</reference>
<dbReference type="InterPro" id="IPR011754">
    <property type="entry name" value="Mxa_paralog_2268"/>
</dbReference>
<dbReference type="Pfam" id="PF09544">
    <property type="entry name" value="DUF2381"/>
    <property type="match status" value="1"/>
</dbReference>
<proteinExistence type="predicted"/>
<protein>
    <submittedName>
        <fullName evidence="2">DUF2381 family protein</fullName>
    </submittedName>
</protein>
<accession>A0A7Y4MTH4</accession>
<evidence type="ECO:0000313" key="3">
    <source>
        <dbReference type="Proteomes" id="UP000533080"/>
    </source>
</evidence>
<gene>
    <name evidence="2" type="ORF">HNV28_25245</name>
</gene>
<feature type="coiled-coil region" evidence="1">
    <location>
        <begin position="141"/>
        <end position="168"/>
    </location>
</feature>
<evidence type="ECO:0000256" key="1">
    <source>
        <dbReference type="SAM" id="Coils"/>
    </source>
</evidence>
<dbReference type="Proteomes" id="UP000533080">
    <property type="component" value="Unassembled WGS sequence"/>
</dbReference>
<dbReference type="AlphaFoldDB" id="A0A7Y4MTH4"/>
<organism evidence="2 3">
    <name type="scientific">Myxococcus xanthus</name>
    <dbReference type="NCBI Taxonomy" id="34"/>
    <lineage>
        <taxon>Bacteria</taxon>
        <taxon>Pseudomonadati</taxon>
        <taxon>Myxococcota</taxon>
        <taxon>Myxococcia</taxon>
        <taxon>Myxococcales</taxon>
        <taxon>Cystobacterineae</taxon>
        <taxon>Myxococcaceae</taxon>
        <taxon>Myxococcus</taxon>
    </lineage>
</organism>
<name>A0A7Y4MTH4_MYXXA</name>
<evidence type="ECO:0000313" key="2">
    <source>
        <dbReference type="EMBL" id="NOJ81600.1"/>
    </source>
</evidence>
<dbReference type="EMBL" id="JABFNT010000093">
    <property type="protein sequence ID" value="NOJ81600.1"/>
    <property type="molecule type" value="Genomic_DNA"/>
</dbReference>
<sequence>MQHSVSTVLFLFLLVSEGTARAQQASSPGALGVRRVELAPEDAQSVAEVAVSPGLSTVFIFDSELSREAVELQGRERFSVLDAGQSTLRFVPSEGISAGERFRLTVGFQDGAAPATATFVLVAHPARSEALVEVYRHKRGVETYQEEARQARVEAQQCREENERLRAERNAPGGLTGLISTAVLDKRGVDFHDLGRLVSQSPGVSPVARWVYAYRTSRRVAVVVEFDAAGAAQPWNATGATLRGKANEELKVLQVWQSGPVSPDSRGQRVVVEAEAASERFQGSFTLKLWEADGHRTVTLGNVIFPEQSENARSGEH</sequence>